<evidence type="ECO:0000256" key="1">
    <source>
        <dbReference type="SAM" id="SignalP"/>
    </source>
</evidence>
<name>A0ABW9TEM5_AGRVI</name>
<keyword evidence="1" id="KW-0732">Signal</keyword>
<feature type="signal peptide" evidence="1">
    <location>
        <begin position="1"/>
        <end position="22"/>
    </location>
</feature>
<accession>A0ABW9TEM5</accession>
<dbReference type="RefSeq" id="WP_139192621.1">
    <property type="nucleotide sequence ID" value="NZ_MBFE02000009.1"/>
</dbReference>
<gene>
    <name evidence="2" type="ORF">BBL17_014505</name>
</gene>
<evidence type="ECO:0000313" key="2">
    <source>
        <dbReference type="EMBL" id="MUO42998.1"/>
    </source>
</evidence>
<sequence length="177" mass="18615">MKKLLLSLMPLILCSCGTYTPAQVAKPSEVSLRAAVFDVADTLRDVQGRVPPEKKTGLLVDEVTVVFNVAASATKTDKAGLSISNVPLAAGTVGVTADSQNAATGSRGNTVTIKFKNVATADMSKSSVRPTRVCEPGEAITKNCINVPFFRELSPEAIKLLKDPTAMKKLAAQLAVQ</sequence>
<protein>
    <recommendedName>
        <fullName evidence="4">Lipoprotein</fullName>
    </recommendedName>
</protein>
<feature type="chain" id="PRO_5047464763" description="Lipoprotein" evidence="1">
    <location>
        <begin position="23"/>
        <end position="177"/>
    </location>
</feature>
<proteinExistence type="predicted"/>
<comment type="caution">
    <text evidence="2">The sequence shown here is derived from an EMBL/GenBank/DDBJ whole genome shotgun (WGS) entry which is preliminary data.</text>
</comment>
<dbReference type="EMBL" id="MBFE02000009">
    <property type="protein sequence ID" value="MUO42998.1"/>
    <property type="molecule type" value="Genomic_DNA"/>
</dbReference>
<evidence type="ECO:0008006" key="4">
    <source>
        <dbReference type="Google" id="ProtNLM"/>
    </source>
</evidence>
<dbReference type="PROSITE" id="PS51257">
    <property type="entry name" value="PROKAR_LIPOPROTEIN"/>
    <property type="match status" value="1"/>
</dbReference>
<evidence type="ECO:0000313" key="3">
    <source>
        <dbReference type="Proteomes" id="UP000179454"/>
    </source>
</evidence>
<dbReference type="Proteomes" id="UP000179454">
    <property type="component" value="Unassembled WGS sequence"/>
</dbReference>
<reference evidence="2" key="1">
    <citation type="submission" date="2019-11" db="EMBL/GenBank/DDBJ databases">
        <title>Whole-genome sequencing of Allorhizobium vitis.</title>
        <authorList>
            <person name="Gan H.M."/>
            <person name="Savka M.A."/>
        </authorList>
    </citation>
    <scope>NUCLEOTIDE SEQUENCE [LARGE SCALE GENOMIC DNA]</scope>
    <source>
        <strain evidence="2">T1/7</strain>
    </source>
</reference>
<keyword evidence="3" id="KW-1185">Reference proteome</keyword>
<organism evidence="2 3">
    <name type="scientific">Agrobacterium vitis</name>
    <name type="common">Rhizobium vitis</name>
    <dbReference type="NCBI Taxonomy" id="373"/>
    <lineage>
        <taxon>Bacteria</taxon>
        <taxon>Pseudomonadati</taxon>
        <taxon>Pseudomonadota</taxon>
        <taxon>Alphaproteobacteria</taxon>
        <taxon>Hyphomicrobiales</taxon>
        <taxon>Rhizobiaceae</taxon>
        <taxon>Rhizobium/Agrobacterium group</taxon>
        <taxon>Agrobacterium</taxon>
    </lineage>
</organism>